<dbReference type="Pfam" id="PF06394">
    <property type="entry name" value="Pepsin-I3"/>
    <property type="match status" value="1"/>
</dbReference>
<dbReference type="InterPro" id="IPR038412">
    <property type="entry name" value="Pepsin-I3_sf"/>
</dbReference>
<proteinExistence type="predicted"/>
<dbReference type="Gene3D" id="3.30.1120.50">
    <property type="entry name" value="Pepsin inhibitor-3"/>
    <property type="match status" value="1"/>
</dbReference>
<feature type="compositionally biased region" description="Polar residues" evidence="1">
    <location>
        <begin position="96"/>
        <end position="105"/>
    </location>
</feature>
<feature type="compositionally biased region" description="Pro residues" evidence="1">
    <location>
        <begin position="116"/>
        <end position="127"/>
    </location>
</feature>
<feature type="domain" description="Pepsin inhibitor-3-like repeated" evidence="2">
    <location>
        <begin position="12"/>
        <end position="58"/>
    </location>
</feature>
<accession>A0A0B2V6E6</accession>
<evidence type="ECO:0000259" key="2">
    <source>
        <dbReference type="Pfam" id="PF06394"/>
    </source>
</evidence>
<organism evidence="3 4">
    <name type="scientific">Toxocara canis</name>
    <name type="common">Canine roundworm</name>
    <dbReference type="NCBI Taxonomy" id="6265"/>
    <lineage>
        <taxon>Eukaryota</taxon>
        <taxon>Metazoa</taxon>
        <taxon>Ecdysozoa</taxon>
        <taxon>Nematoda</taxon>
        <taxon>Chromadorea</taxon>
        <taxon>Rhabditida</taxon>
        <taxon>Spirurina</taxon>
        <taxon>Ascaridomorpha</taxon>
        <taxon>Ascaridoidea</taxon>
        <taxon>Toxocaridae</taxon>
        <taxon>Toxocara</taxon>
    </lineage>
</organism>
<dbReference type="EMBL" id="JPKZ01002386">
    <property type="protein sequence ID" value="KHN77032.1"/>
    <property type="molecule type" value="Genomic_DNA"/>
</dbReference>
<dbReference type="OrthoDB" id="5825803at2759"/>
<feature type="region of interest" description="Disordered" evidence="1">
    <location>
        <begin position="86"/>
        <end position="127"/>
    </location>
</feature>
<evidence type="ECO:0000313" key="3">
    <source>
        <dbReference type="EMBL" id="KHN77032.1"/>
    </source>
</evidence>
<dbReference type="AlphaFoldDB" id="A0A0B2V6E6"/>
<evidence type="ECO:0000256" key="1">
    <source>
        <dbReference type="SAM" id="MobiDB-lite"/>
    </source>
</evidence>
<gene>
    <name evidence="3" type="ORF">Tcan_12327</name>
</gene>
<keyword evidence="4" id="KW-1185">Reference proteome</keyword>
<sequence length="127" mass="13837">MNGISVFNFGNDCTIVDDVLYRNGVNKGPLTPEQQQQLKEYQQKVEGWNRAVQQSIQSNFPCNPGTGNLPWNSNVHAASQMPNFGNNWPFGPENNPFGSGCSSDNAPAGARRSGVPPFPSPPPFCKQ</sequence>
<dbReference type="InterPro" id="IPR010480">
    <property type="entry name" value="Pepsin-I3"/>
</dbReference>
<reference evidence="3 4" key="1">
    <citation type="submission" date="2014-11" db="EMBL/GenBank/DDBJ databases">
        <title>Genetic blueprint of the zoonotic pathogen Toxocara canis.</title>
        <authorList>
            <person name="Zhu X.-Q."/>
            <person name="Korhonen P.K."/>
            <person name="Cai H."/>
            <person name="Young N.D."/>
            <person name="Nejsum P."/>
            <person name="von Samson-Himmelstjerna G."/>
            <person name="Boag P.R."/>
            <person name="Tan P."/>
            <person name="Li Q."/>
            <person name="Min J."/>
            <person name="Yang Y."/>
            <person name="Wang X."/>
            <person name="Fang X."/>
            <person name="Hall R.S."/>
            <person name="Hofmann A."/>
            <person name="Sternberg P.W."/>
            <person name="Jex A.R."/>
            <person name="Gasser R.B."/>
        </authorList>
    </citation>
    <scope>NUCLEOTIDE SEQUENCE [LARGE SCALE GENOMIC DNA]</scope>
    <source>
        <strain evidence="3">PN_DK_2014</strain>
    </source>
</reference>
<name>A0A0B2V6E6_TOXCA</name>
<evidence type="ECO:0000313" key="4">
    <source>
        <dbReference type="Proteomes" id="UP000031036"/>
    </source>
</evidence>
<comment type="caution">
    <text evidence="3">The sequence shown here is derived from an EMBL/GenBank/DDBJ whole genome shotgun (WGS) entry which is preliminary data.</text>
</comment>
<protein>
    <recommendedName>
        <fullName evidence="2">Pepsin inhibitor-3-like repeated domain-containing protein</fullName>
    </recommendedName>
</protein>
<dbReference type="Proteomes" id="UP000031036">
    <property type="component" value="Unassembled WGS sequence"/>
</dbReference>